<dbReference type="AlphaFoldDB" id="A0A397HSV2"/>
<dbReference type="Proteomes" id="UP000266861">
    <property type="component" value="Unassembled WGS sequence"/>
</dbReference>
<keyword evidence="2" id="KW-1185">Reference proteome</keyword>
<reference evidence="1 2" key="1">
    <citation type="submission" date="2018-08" db="EMBL/GenBank/DDBJ databases">
        <title>Genome and evolution of the arbuscular mycorrhizal fungus Diversispora epigaea (formerly Glomus versiforme) and its bacterial endosymbionts.</title>
        <authorList>
            <person name="Sun X."/>
            <person name="Fei Z."/>
            <person name="Harrison M."/>
        </authorList>
    </citation>
    <scope>NUCLEOTIDE SEQUENCE [LARGE SCALE GENOMIC DNA]</scope>
    <source>
        <strain evidence="1 2">IT104</strain>
    </source>
</reference>
<protein>
    <submittedName>
        <fullName evidence="1">Uncharacterized protein</fullName>
    </submittedName>
</protein>
<accession>A0A397HSV2</accession>
<name>A0A397HSV2_9GLOM</name>
<dbReference type="EMBL" id="PQFF01000297">
    <property type="protein sequence ID" value="RHZ64394.1"/>
    <property type="molecule type" value="Genomic_DNA"/>
</dbReference>
<gene>
    <name evidence="1" type="ORF">Glove_325g5</name>
</gene>
<evidence type="ECO:0000313" key="1">
    <source>
        <dbReference type="EMBL" id="RHZ64394.1"/>
    </source>
</evidence>
<comment type="caution">
    <text evidence="1">The sequence shown here is derived from an EMBL/GenBank/DDBJ whole genome shotgun (WGS) entry which is preliminary data.</text>
</comment>
<evidence type="ECO:0000313" key="2">
    <source>
        <dbReference type="Proteomes" id="UP000266861"/>
    </source>
</evidence>
<proteinExistence type="predicted"/>
<sequence length="76" mass="8772">MNYWVEYHGVDEWYDVECKIHEDGVCKTATNFLENISNRFSLTSAYFFAGGDVVFFSTINSDKLKVILKLELGKHS</sequence>
<organism evidence="1 2">
    <name type="scientific">Diversispora epigaea</name>
    <dbReference type="NCBI Taxonomy" id="1348612"/>
    <lineage>
        <taxon>Eukaryota</taxon>
        <taxon>Fungi</taxon>
        <taxon>Fungi incertae sedis</taxon>
        <taxon>Mucoromycota</taxon>
        <taxon>Glomeromycotina</taxon>
        <taxon>Glomeromycetes</taxon>
        <taxon>Diversisporales</taxon>
        <taxon>Diversisporaceae</taxon>
        <taxon>Diversispora</taxon>
    </lineage>
</organism>